<dbReference type="InterPro" id="IPR003769">
    <property type="entry name" value="ClpS_core"/>
</dbReference>
<dbReference type="GO" id="GO:0008233">
    <property type="term" value="F:peptidase activity"/>
    <property type="evidence" value="ECO:0007669"/>
    <property type="project" value="UniProtKB-KW"/>
</dbReference>
<dbReference type="InterPro" id="IPR014719">
    <property type="entry name" value="Ribosomal_bL12_C/ClpS-like"/>
</dbReference>
<dbReference type="GO" id="GO:0006508">
    <property type="term" value="P:proteolysis"/>
    <property type="evidence" value="ECO:0007669"/>
    <property type="project" value="UniProtKB-KW"/>
</dbReference>
<proteinExistence type="predicted"/>
<keyword evidence="2" id="KW-0645">Protease</keyword>
<gene>
    <name evidence="2" type="ORF">IAC47_05685</name>
</gene>
<evidence type="ECO:0000313" key="3">
    <source>
        <dbReference type="Proteomes" id="UP000824267"/>
    </source>
</evidence>
<dbReference type="GO" id="GO:0030163">
    <property type="term" value="P:protein catabolic process"/>
    <property type="evidence" value="ECO:0007669"/>
    <property type="project" value="InterPro"/>
</dbReference>
<evidence type="ECO:0000313" key="2">
    <source>
        <dbReference type="EMBL" id="HIW87749.1"/>
    </source>
</evidence>
<organism evidence="2 3">
    <name type="scientific">Candidatus Onthomorpha intestinigallinarum</name>
    <dbReference type="NCBI Taxonomy" id="2840880"/>
    <lineage>
        <taxon>Bacteria</taxon>
        <taxon>Pseudomonadati</taxon>
        <taxon>Bacteroidota</taxon>
        <taxon>Bacteroidia</taxon>
        <taxon>Bacteroidales</taxon>
        <taxon>Candidatus Onthomorpha</taxon>
    </lineage>
</organism>
<sequence>MIRNYSTVENDTELEILRDEGRVSKLIVYKDERHSFNCYVEWLEKICGHAKQDAIACATVIDYKGMCIVKHGSYDVLKVMCYALEKEGFVVEIR</sequence>
<dbReference type="Proteomes" id="UP000824267">
    <property type="component" value="Unassembled WGS sequence"/>
</dbReference>
<keyword evidence="2" id="KW-0378">Hydrolase</keyword>
<protein>
    <submittedName>
        <fullName evidence="2">ATP-dependent Clp protease adaptor ClpS</fullName>
    </submittedName>
</protein>
<evidence type="ECO:0000259" key="1">
    <source>
        <dbReference type="Pfam" id="PF02617"/>
    </source>
</evidence>
<name>A0A9D1UH76_9BACT</name>
<dbReference type="Gene3D" id="3.30.1390.10">
    <property type="match status" value="1"/>
</dbReference>
<dbReference type="EMBL" id="DXGG01000178">
    <property type="protein sequence ID" value="HIW87749.1"/>
    <property type="molecule type" value="Genomic_DNA"/>
</dbReference>
<comment type="caution">
    <text evidence="2">The sequence shown here is derived from an EMBL/GenBank/DDBJ whole genome shotgun (WGS) entry which is preliminary data.</text>
</comment>
<dbReference type="SUPFAM" id="SSF54736">
    <property type="entry name" value="ClpS-like"/>
    <property type="match status" value="1"/>
</dbReference>
<dbReference type="Pfam" id="PF02617">
    <property type="entry name" value="ClpS"/>
    <property type="match status" value="1"/>
</dbReference>
<reference evidence="2" key="2">
    <citation type="submission" date="2021-04" db="EMBL/GenBank/DDBJ databases">
        <authorList>
            <person name="Gilroy R."/>
        </authorList>
    </citation>
    <scope>NUCLEOTIDE SEQUENCE</scope>
    <source>
        <strain evidence="2">Gambia16-930</strain>
    </source>
</reference>
<accession>A0A9D1UH76</accession>
<feature type="domain" description="Adaptor protein ClpS core" evidence="1">
    <location>
        <begin position="25"/>
        <end position="86"/>
    </location>
</feature>
<reference evidence="2" key="1">
    <citation type="journal article" date="2021" name="PeerJ">
        <title>Extensive microbial diversity within the chicken gut microbiome revealed by metagenomics and culture.</title>
        <authorList>
            <person name="Gilroy R."/>
            <person name="Ravi A."/>
            <person name="Getino M."/>
            <person name="Pursley I."/>
            <person name="Horton D.L."/>
            <person name="Alikhan N.F."/>
            <person name="Baker D."/>
            <person name="Gharbi K."/>
            <person name="Hall N."/>
            <person name="Watson M."/>
            <person name="Adriaenssens E.M."/>
            <person name="Foster-Nyarko E."/>
            <person name="Jarju S."/>
            <person name="Secka A."/>
            <person name="Antonio M."/>
            <person name="Oren A."/>
            <person name="Chaudhuri R.R."/>
            <person name="La Ragione R."/>
            <person name="Hildebrand F."/>
            <person name="Pallen M.J."/>
        </authorList>
    </citation>
    <scope>NUCLEOTIDE SEQUENCE</scope>
    <source>
        <strain evidence="2">Gambia16-930</strain>
    </source>
</reference>
<dbReference type="AlphaFoldDB" id="A0A9D1UH76"/>